<protein>
    <recommendedName>
        <fullName evidence="1">Metallo-beta-lactamase domain-containing protein</fullName>
    </recommendedName>
</protein>
<dbReference type="Gene3D" id="3.60.15.10">
    <property type="entry name" value="Ribonuclease Z/Hydroxyacylglutathione hydrolase-like"/>
    <property type="match status" value="1"/>
</dbReference>
<dbReference type="SMART" id="SM00849">
    <property type="entry name" value="Lactamase_B"/>
    <property type="match status" value="1"/>
</dbReference>
<evidence type="ECO:0000313" key="2">
    <source>
        <dbReference type="EMBL" id="SUZ50459.1"/>
    </source>
</evidence>
<dbReference type="InterPro" id="IPR036866">
    <property type="entry name" value="RibonucZ/Hydroxyglut_hydro"/>
</dbReference>
<dbReference type="SUPFAM" id="SSF56281">
    <property type="entry name" value="Metallo-hydrolase/oxidoreductase"/>
    <property type="match status" value="1"/>
</dbReference>
<feature type="non-terminal residue" evidence="2">
    <location>
        <position position="334"/>
    </location>
</feature>
<proteinExistence type="predicted"/>
<dbReference type="PANTHER" id="PTHR42951:SF20">
    <property type="entry name" value="BETA LACTAMASE"/>
    <property type="match status" value="1"/>
</dbReference>
<evidence type="ECO:0000259" key="1">
    <source>
        <dbReference type="SMART" id="SM00849"/>
    </source>
</evidence>
<gene>
    <name evidence="2" type="ORF">METZ01_LOCUS3313</name>
</gene>
<dbReference type="InterPro" id="IPR001279">
    <property type="entry name" value="Metallo-B-lactamas"/>
</dbReference>
<dbReference type="PANTHER" id="PTHR42951">
    <property type="entry name" value="METALLO-BETA-LACTAMASE DOMAIN-CONTAINING"/>
    <property type="match status" value="1"/>
</dbReference>
<name>A0A381N7P4_9ZZZZ</name>
<dbReference type="InterPro" id="IPR050855">
    <property type="entry name" value="NDM-1-like"/>
</dbReference>
<accession>A0A381N7P4</accession>
<dbReference type="CDD" id="cd16282">
    <property type="entry name" value="metallo-hydrolase-like_MBL-fold"/>
    <property type="match status" value="1"/>
</dbReference>
<feature type="domain" description="Metallo-beta-lactamase" evidence="1">
    <location>
        <begin position="51"/>
        <end position="267"/>
    </location>
</feature>
<dbReference type="EMBL" id="UINC01000171">
    <property type="protein sequence ID" value="SUZ50459.1"/>
    <property type="molecule type" value="Genomic_DNA"/>
</dbReference>
<sequence length="334" mass="37127">MNIKRTIIPLLLLALSAHLVADEHIITTPSHRLTEVANGVYLAQTTAPLFNSNALVIVNEEDVVVVDSHLTPAKARDLVASIKSVTTKPITTLINSHFHWDHAHGNQVFGDGVQIIGHEYTRMKLAGTPLEETQYVLATAGNKATLARIREMLTNASEEDRPEIQKWFDLYSQQAEDWKEIAPIPPDTTLNDRMTLFRGSREIQIHFFGRAHTGGDITVYLPAEKLAFTGDMMLQGPSFLGDGYVDEWVQTLENLKGLAFETIVPGHGNPFTDRDLISHVQAYYADLWEKVVPMHEQGVAFADAAREIDMTNHASTLGVRRKGVDPQAVGRIYA</sequence>
<feature type="non-terminal residue" evidence="2">
    <location>
        <position position="1"/>
    </location>
</feature>
<dbReference type="AlphaFoldDB" id="A0A381N7P4"/>
<dbReference type="Pfam" id="PF00753">
    <property type="entry name" value="Lactamase_B"/>
    <property type="match status" value="1"/>
</dbReference>
<reference evidence="2" key="1">
    <citation type="submission" date="2018-05" db="EMBL/GenBank/DDBJ databases">
        <authorList>
            <person name="Lanie J.A."/>
            <person name="Ng W.-L."/>
            <person name="Kazmierczak K.M."/>
            <person name="Andrzejewski T.M."/>
            <person name="Davidsen T.M."/>
            <person name="Wayne K.J."/>
            <person name="Tettelin H."/>
            <person name="Glass J.I."/>
            <person name="Rusch D."/>
            <person name="Podicherti R."/>
            <person name="Tsui H.-C.T."/>
            <person name="Winkler M.E."/>
        </authorList>
    </citation>
    <scope>NUCLEOTIDE SEQUENCE</scope>
</reference>
<organism evidence="2">
    <name type="scientific">marine metagenome</name>
    <dbReference type="NCBI Taxonomy" id="408172"/>
    <lineage>
        <taxon>unclassified sequences</taxon>
        <taxon>metagenomes</taxon>
        <taxon>ecological metagenomes</taxon>
    </lineage>
</organism>